<organism evidence="1 2">
    <name type="scientific">Streptomyces doudnae</name>
    <dbReference type="NCBI Taxonomy" id="3075536"/>
    <lineage>
        <taxon>Bacteria</taxon>
        <taxon>Bacillati</taxon>
        <taxon>Actinomycetota</taxon>
        <taxon>Actinomycetes</taxon>
        <taxon>Kitasatosporales</taxon>
        <taxon>Streptomycetaceae</taxon>
        <taxon>Streptomyces</taxon>
    </lineage>
</organism>
<dbReference type="EMBL" id="JAVRES010000004">
    <property type="protein sequence ID" value="MDT0435685.1"/>
    <property type="molecule type" value="Genomic_DNA"/>
</dbReference>
<protein>
    <submittedName>
        <fullName evidence="1">Uncharacterized protein</fullName>
    </submittedName>
</protein>
<keyword evidence="2" id="KW-1185">Reference proteome</keyword>
<accession>A0ABD5EM70</accession>
<dbReference type="AlphaFoldDB" id="A0ABD5EM70"/>
<sequence>MNIVRDLYLGWTRLAHNEPCEERLWEEGLRFDLGRRGRLSDAPHGCESEECTHATRFPRTTIRFVCRGCGAVHVFTSENVGTQTTTTAQYGYGHPARRHLDVWLWPGELTLPGMRSEPREWFVTRTPTPPVCVEDVAGTITRHWDPLQTSPWQARAVADPKGQHLDGEMRWARARNLMASLDQAASWVDAQYKPQRVEVKV</sequence>
<dbReference type="Proteomes" id="UP001183535">
    <property type="component" value="Unassembled WGS sequence"/>
</dbReference>
<comment type="caution">
    <text evidence="1">The sequence shown here is derived from an EMBL/GenBank/DDBJ whole genome shotgun (WGS) entry which is preliminary data.</text>
</comment>
<dbReference type="RefSeq" id="WP_093824471.1">
    <property type="nucleotide sequence ID" value="NZ_JAVRES010000004.1"/>
</dbReference>
<name>A0ABD5EM70_9ACTN</name>
<gene>
    <name evidence="1" type="ORF">RM877_13415</name>
</gene>
<evidence type="ECO:0000313" key="2">
    <source>
        <dbReference type="Proteomes" id="UP001183535"/>
    </source>
</evidence>
<reference evidence="2" key="1">
    <citation type="submission" date="2023-07" db="EMBL/GenBank/DDBJ databases">
        <title>30 novel species of actinomycetes from the DSMZ collection.</title>
        <authorList>
            <person name="Nouioui I."/>
        </authorList>
    </citation>
    <scope>NUCLEOTIDE SEQUENCE [LARGE SCALE GENOMIC DNA]</scope>
    <source>
        <strain evidence="2">DSM 41981</strain>
    </source>
</reference>
<evidence type="ECO:0000313" key="1">
    <source>
        <dbReference type="EMBL" id="MDT0435685.1"/>
    </source>
</evidence>
<proteinExistence type="predicted"/>